<dbReference type="Proteomes" id="UP001600064">
    <property type="component" value="Unassembled WGS sequence"/>
</dbReference>
<protein>
    <submittedName>
        <fullName evidence="2">Uncharacterized protein</fullName>
    </submittedName>
</protein>
<accession>A0ABR4DBW1</accession>
<dbReference type="GeneID" id="98126025"/>
<evidence type="ECO:0000256" key="1">
    <source>
        <dbReference type="SAM" id="MobiDB-lite"/>
    </source>
</evidence>
<organism evidence="2 3">
    <name type="scientific">Remersonia thermophila</name>
    <dbReference type="NCBI Taxonomy" id="72144"/>
    <lineage>
        <taxon>Eukaryota</taxon>
        <taxon>Fungi</taxon>
        <taxon>Dikarya</taxon>
        <taxon>Ascomycota</taxon>
        <taxon>Pezizomycotina</taxon>
        <taxon>Sordariomycetes</taxon>
        <taxon>Sordariomycetidae</taxon>
        <taxon>Sordariales</taxon>
        <taxon>Sordariales incertae sedis</taxon>
        <taxon>Remersonia</taxon>
    </lineage>
</organism>
<feature type="region of interest" description="Disordered" evidence="1">
    <location>
        <begin position="76"/>
        <end position="107"/>
    </location>
</feature>
<keyword evidence="3" id="KW-1185">Reference proteome</keyword>
<feature type="compositionally biased region" description="Polar residues" evidence="1">
    <location>
        <begin position="77"/>
        <end position="93"/>
    </location>
</feature>
<dbReference type="EMBL" id="JAZGUE010000004">
    <property type="protein sequence ID" value="KAL2267570.1"/>
    <property type="molecule type" value="Genomic_DNA"/>
</dbReference>
<sequence length="107" mass="12262">MEQLASAWAFHLDAEPGADTRRSEREGVVLLILLLLLLPPHLRDDGSMNMVESHPLHWLERDRRWMKRRIASPRTRGISSLKAQDLATVSSRPGQPRSPVPDQCNYR</sequence>
<dbReference type="RefSeq" id="XP_070866297.1">
    <property type="nucleotide sequence ID" value="XM_071011381.1"/>
</dbReference>
<gene>
    <name evidence="2" type="ORF">VTJ83DRAFT_4847</name>
</gene>
<evidence type="ECO:0000313" key="2">
    <source>
        <dbReference type="EMBL" id="KAL2267570.1"/>
    </source>
</evidence>
<reference evidence="2 3" key="1">
    <citation type="journal article" date="2024" name="Commun. Biol.">
        <title>Comparative genomic analysis of thermophilic fungi reveals convergent evolutionary adaptations and gene losses.</title>
        <authorList>
            <person name="Steindorff A.S."/>
            <person name="Aguilar-Pontes M.V."/>
            <person name="Robinson A.J."/>
            <person name="Andreopoulos B."/>
            <person name="LaButti K."/>
            <person name="Kuo A."/>
            <person name="Mondo S."/>
            <person name="Riley R."/>
            <person name="Otillar R."/>
            <person name="Haridas S."/>
            <person name="Lipzen A."/>
            <person name="Grimwood J."/>
            <person name="Schmutz J."/>
            <person name="Clum A."/>
            <person name="Reid I.D."/>
            <person name="Moisan M.C."/>
            <person name="Butler G."/>
            <person name="Nguyen T.T.M."/>
            <person name="Dewar K."/>
            <person name="Conant G."/>
            <person name="Drula E."/>
            <person name="Henrissat B."/>
            <person name="Hansel C."/>
            <person name="Singer S."/>
            <person name="Hutchinson M.I."/>
            <person name="de Vries R.P."/>
            <person name="Natvig D.O."/>
            <person name="Powell A.J."/>
            <person name="Tsang A."/>
            <person name="Grigoriev I.V."/>
        </authorList>
    </citation>
    <scope>NUCLEOTIDE SEQUENCE [LARGE SCALE GENOMIC DNA]</scope>
    <source>
        <strain evidence="2 3">ATCC 22073</strain>
    </source>
</reference>
<evidence type="ECO:0000313" key="3">
    <source>
        <dbReference type="Proteomes" id="UP001600064"/>
    </source>
</evidence>
<proteinExistence type="predicted"/>
<name>A0ABR4DBW1_9PEZI</name>
<comment type="caution">
    <text evidence="2">The sequence shown here is derived from an EMBL/GenBank/DDBJ whole genome shotgun (WGS) entry which is preliminary data.</text>
</comment>